<feature type="domain" description="TRAP C4-dicarboxylate transport system permease DctM subunit" evidence="8">
    <location>
        <begin position="10"/>
        <end position="452"/>
    </location>
</feature>
<dbReference type="PANTHER" id="PTHR33362:SF7">
    <property type="entry name" value="SLL1103 PROTEIN"/>
    <property type="match status" value="1"/>
</dbReference>
<keyword evidence="7" id="KW-0813">Transport</keyword>
<dbReference type="InterPro" id="IPR004681">
    <property type="entry name" value="TRAP_DctM"/>
</dbReference>
<evidence type="ECO:0000313" key="9">
    <source>
        <dbReference type="EMBL" id="PCJ43574.1"/>
    </source>
</evidence>
<evidence type="ECO:0000256" key="4">
    <source>
        <dbReference type="ARBA" id="ARBA00022692"/>
    </source>
</evidence>
<evidence type="ECO:0000256" key="6">
    <source>
        <dbReference type="ARBA" id="ARBA00023136"/>
    </source>
</evidence>
<reference evidence="10" key="1">
    <citation type="submission" date="2017-08" db="EMBL/GenBank/DDBJ databases">
        <title>A dynamic microbial community with high functional redundancy inhabits the cold, oxic subseafloor aquifer.</title>
        <authorList>
            <person name="Tully B.J."/>
            <person name="Wheat C.G."/>
            <person name="Glazer B.T."/>
            <person name="Huber J.A."/>
        </authorList>
    </citation>
    <scope>NUCLEOTIDE SEQUENCE [LARGE SCALE GENOMIC DNA]</scope>
</reference>
<dbReference type="GO" id="GO:0005886">
    <property type="term" value="C:plasma membrane"/>
    <property type="evidence" value="ECO:0007669"/>
    <property type="project" value="UniProtKB-SubCell"/>
</dbReference>
<dbReference type="NCBIfam" id="TIGR00786">
    <property type="entry name" value="dctM"/>
    <property type="match status" value="1"/>
</dbReference>
<evidence type="ECO:0000313" key="10">
    <source>
        <dbReference type="Proteomes" id="UP000228987"/>
    </source>
</evidence>
<proteinExistence type="inferred from homology"/>
<evidence type="ECO:0000259" key="8">
    <source>
        <dbReference type="Pfam" id="PF06808"/>
    </source>
</evidence>
<comment type="subunit">
    <text evidence="7">The complex comprises the extracytoplasmic solute receptor protein and the two transmembrane proteins.</text>
</comment>
<dbReference type="GO" id="GO:0022857">
    <property type="term" value="F:transmembrane transporter activity"/>
    <property type="evidence" value="ECO:0007669"/>
    <property type="project" value="UniProtKB-UniRule"/>
</dbReference>
<dbReference type="InterPro" id="IPR010656">
    <property type="entry name" value="DctM"/>
</dbReference>
<accession>A0A2A5CI64</accession>
<comment type="subcellular location">
    <subcellularLocation>
        <location evidence="1 7">Cell inner membrane</location>
        <topology evidence="1 7">Multi-pass membrane protein</topology>
    </subcellularLocation>
</comment>
<feature type="transmembrane region" description="Helical" evidence="7">
    <location>
        <begin position="197"/>
        <end position="222"/>
    </location>
</feature>
<feature type="transmembrane region" description="Helical" evidence="7">
    <location>
        <begin position="311"/>
        <end position="331"/>
    </location>
</feature>
<keyword evidence="3 7" id="KW-0997">Cell inner membrane</keyword>
<keyword evidence="4 7" id="KW-0812">Transmembrane</keyword>
<evidence type="ECO:0000256" key="5">
    <source>
        <dbReference type="ARBA" id="ARBA00022989"/>
    </source>
</evidence>
<organism evidence="9 10">
    <name type="scientific">SAR86 cluster bacterium</name>
    <dbReference type="NCBI Taxonomy" id="2030880"/>
    <lineage>
        <taxon>Bacteria</taxon>
        <taxon>Pseudomonadati</taxon>
        <taxon>Pseudomonadota</taxon>
        <taxon>Gammaproteobacteria</taxon>
        <taxon>SAR86 cluster</taxon>
    </lineage>
</organism>
<feature type="transmembrane region" description="Helical" evidence="7">
    <location>
        <begin position="377"/>
        <end position="398"/>
    </location>
</feature>
<keyword evidence="5 7" id="KW-1133">Transmembrane helix</keyword>
<keyword evidence="2" id="KW-1003">Cell membrane</keyword>
<evidence type="ECO:0000256" key="3">
    <source>
        <dbReference type="ARBA" id="ARBA00022519"/>
    </source>
</evidence>
<dbReference type="EMBL" id="NVWI01000001">
    <property type="protein sequence ID" value="PCJ43574.1"/>
    <property type="molecule type" value="Genomic_DNA"/>
</dbReference>
<feature type="transmembrane region" description="Helical" evidence="7">
    <location>
        <begin position="252"/>
        <end position="271"/>
    </location>
</feature>
<name>A0A2A5CI64_9GAMM</name>
<keyword evidence="6 7" id="KW-0472">Membrane</keyword>
<feature type="transmembrane region" description="Helical" evidence="7">
    <location>
        <begin position="432"/>
        <end position="453"/>
    </location>
</feature>
<dbReference type="PANTHER" id="PTHR33362">
    <property type="entry name" value="SIALIC ACID TRAP TRANSPORTER PERMEASE PROTEIN SIAT-RELATED"/>
    <property type="match status" value="1"/>
</dbReference>
<dbReference type="Pfam" id="PF06808">
    <property type="entry name" value="DctM"/>
    <property type="match status" value="1"/>
</dbReference>
<evidence type="ECO:0000256" key="1">
    <source>
        <dbReference type="ARBA" id="ARBA00004429"/>
    </source>
</evidence>
<feature type="transmembrane region" description="Helical" evidence="7">
    <location>
        <begin position="101"/>
        <end position="126"/>
    </location>
</feature>
<evidence type="ECO:0000256" key="2">
    <source>
        <dbReference type="ARBA" id="ARBA00022475"/>
    </source>
</evidence>
<comment type="caution">
    <text evidence="7">Lacks conserved residue(s) required for the propagation of feature annotation.</text>
</comment>
<feature type="transmembrane region" description="Helical" evidence="7">
    <location>
        <begin position="59"/>
        <end position="80"/>
    </location>
</feature>
<protein>
    <recommendedName>
        <fullName evidence="7">TRAP transporter large permease protein</fullName>
    </recommendedName>
</protein>
<comment type="caution">
    <text evidence="9">The sequence shown here is derived from an EMBL/GenBank/DDBJ whole genome shotgun (WGS) entry which is preliminary data.</text>
</comment>
<feature type="transmembrane region" description="Helical" evidence="7">
    <location>
        <begin position="277"/>
        <end position="299"/>
    </location>
</feature>
<dbReference type="AlphaFoldDB" id="A0A2A5CI64"/>
<gene>
    <name evidence="9" type="ORF">COA71_01500</name>
</gene>
<feature type="transmembrane region" description="Helical" evidence="7">
    <location>
        <begin position="404"/>
        <end position="420"/>
    </location>
</feature>
<comment type="function">
    <text evidence="7">Part of the tripartite ATP-independent periplasmic (TRAP) transport system.</text>
</comment>
<evidence type="ECO:0000256" key="7">
    <source>
        <dbReference type="RuleBase" id="RU369079"/>
    </source>
</evidence>
<comment type="similarity">
    <text evidence="7">Belongs to the TRAP transporter large permease family.</text>
</comment>
<feature type="transmembrane region" description="Helical" evidence="7">
    <location>
        <begin position="343"/>
        <end position="365"/>
    </location>
</feature>
<sequence length="461" mass="48605">MMELMPFLLFICICVVLVAGYPVAFSLAGTSIAFAGIGVLTGTFDTAFLSAVPNRIFGSIISNTTLFAVPMFVFMGVMLEKSKIAEDLLGGMALLFGKMRGGLGLSVIIVGMLLAASTGIVGATVVTMSVLSLPTMLKAGYKTSLATGTICATGTLGQIIPPSIALVLLGDVISNAYQQAQINMGVFSTKAVSVGDLFAGAIIPGLLLVFLYSLYMLGVAFFRDDYAPPAKQEDIDAIKGGSSLLEKILKSLFPPLLLIVAVLGSILFGAATPTEAAGVGGLGAMLLALAKGQLNLKIFKEVSISTAKVSSMVYMILIGAAIFSLVFRGFSGDILIEEFFENLPGGIVMAVSLVMLVVFLLGFILDFIEITYMVVPIVGPILLAMGLDPIWLGIMLAVNLQTSFLTPPFGFALFYLRGAAPDHILTKDIYKGVIPFILIQVFVLALLAIWPALVTWLPSLL</sequence>
<dbReference type="Proteomes" id="UP000228987">
    <property type="component" value="Unassembled WGS sequence"/>
</dbReference>